<organism evidence="7 8">
    <name type="scientific">Mucilaginibacter antarcticus</name>
    <dbReference type="NCBI Taxonomy" id="1855725"/>
    <lineage>
        <taxon>Bacteria</taxon>
        <taxon>Pseudomonadati</taxon>
        <taxon>Bacteroidota</taxon>
        <taxon>Sphingobacteriia</taxon>
        <taxon>Sphingobacteriales</taxon>
        <taxon>Sphingobacteriaceae</taxon>
        <taxon>Mucilaginibacter</taxon>
    </lineage>
</organism>
<evidence type="ECO:0000256" key="5">
    <source>
        <dbReference type="SAM" id="Phobius"/>
    </source>
</evidence>
<dbReference type="PRINTS" id="PR01490">
    <property type="entry name" value="RTXTOXIND"/>
</dbReference>
<protein>
    <submittedName>
        <fullName evidence="7">HlyD family efflux transporter periplasmic adaptor subunit</fullName>
    </submittedName>
</protein>
<dbReference type="EMBL" id="JBHUON010000035">
    <property type="protein sequence ID" value="MFD2866776.1"/>
    <property type="molecule type" value="Genomic_DNA"/>
</dbReference>
<dbReference type="InterPro" id="IPR058982">
    <property type="entry name" value="Beta-barrel_AprE"/>
</dbReference>
<comment type="caution">
    <text evidence="7">The sequence shown here is derived from an EMBL/GenBank/DDBJ whole genome shotgun (WGS) entry which is preliminary data.</text>
</comment>
<sequence>MKEGITLKNIERTEEIQAIIDRMPTKFGIWITGFVLALTVLFFVFGWSIRYPDIIIGQIVMNANSSPVKLVAYTGGKLYLIKKAQSHVNEGDYIAYVENSANLSDIQNTYKLIKKLNVNNLGVQVDFPRNVSLGDLNTKYFSFINAYDDLLNHNQADLLLRQGEILGKTLIEQQNTLEIYTKKLSLSLENVRLMIKFHKRDSTLFRNKVMSEAEIDKSDMAFLSVKDSYNNMLNEITTVKEQIQETRSKIQQNSIQKSQEKGKSHLNLVTTYTDLVDNFKLWEQKYVFKSPIKGIVQFSRFWNNGEFLQAGEPVFTIVPVKSKVLGQMTLPSSGAGKVRVGQEVIIKLDNYPYREYGSIKGKVLSISLTTNTVKTEKGEAETYLVNVDLPDELKTNYGSKLDFKYEIKGTGEIITRDRKLIERLFDNMKYSVNK</sequence>
<feature type="transmembrane region" description="Helical" evidence="5">
    <location>
        <begin position="27"/>
        <end position="49"/>
    </location>
</feature>
<name>A0ABW5XV02_9SPHI</name>
<dbReference type="PANTHER" id="PTHR30386:SF26">
    <property type="entry name" value="TRANSPORT PROTEIN COMB"/>
    <property type="match status" value="1"/>
</dbReference>
<evidence type="ECO:0000256" key="1">
    <source>
        <dbReference type="ARBA" id="ARBA00004167"/>
    </source>
</evidence>
<gene>
    <name evidence="7" type="ORF">ACFSYC_18920</name>
</gene>
<evidence type="ECO:0000256" key="2">
    <source>
        <dbReference type="ARBA" id="ARBA00022692"/>
    </source>
</evidence>
<keyword evidence="2 5" id="KW-0812">Transmembrane</keyword>
<evidence type="ECO:0000313" key="7">
    <source>
        <dbReference type="EMBL" id="MFD2866776.1"/>
    </source>
</evidence>
<dbReference type="Gene3D" id="2.40.30.170">
    <property type="match status" value="1"/>
</dbReference>
<dbReference type="InterPro" id="IPR050739">
    <property type="entry name" value="MFP"/>
</dbReference>
<dbReference type="RefSeq" id="WP_377130422.1">
    <property type="nucleotide sequence ID" value="NZ_JBHUON010000035.1"/>
</dbReference>
<accession>A0ABW5XV02</accession>
<dbReference type="Proteomes" id="UP001597601">
    <property type="component" value="Unassembled WGS sequence"/>
</dbReference>
<evidence type="ECO:0000256" key="3">
    <source>
        <dbReference type="ARBA" id="ARBA00022989"/>
    </source>
</evidence>
<keyword evidence="3 5" id="KW-1133">Transmembrane helix</keyword>
<evidence type="ECO:0000256" key="4">
    <source>
        <dbReference type="ARBA" id="ARBA00023136"/>
    </source>
</evidence>
<reference evidence="8" key="1">
    <citation type="journal article" date="2019" name="Int. J. Syst. Evol. Microbiol.">
        <title>The Global Catalogue of Microorganisms (GCM) 10K type strain sequencing project: providing services to taxonomists for standard genome sequencing and annotation.</title>
        <authorList>
            <consortium name="The Broad Institute Genomics Platform"/>
            <consortium name="The Broad Institute Genome Sequencing Center for Infectious Disease"/>
            <person name="Wu L."/>
            <person name="Ma J."/>
        </authorList>
    </citation>
    <scope>NUCLEOTIDE SEQUENCE [LARGE SCALE GENOMIC DNA]</scope>
    <source>
        <strain evidence="8">KCTC 52232</strain>
    </source>
</reference>
<feature type="domain" description="AprE-like beta-barrel" evidence="6">
    <location>
        <begin position="331"/>
        <end position="393"/>
    </location>
</feature>
<dbReference type="PANTHER" id="PTHR30386">
    <property type="entry name" value="MEMBRANE FUSION SUBUNIT OF EMRAB-TOLC MULTIDRUG EFFLUX PUMP"/>
    <property type="match status" value="1"/>
</dbReference>
<evidence type="ECO:0000259" key="6">
    <source>
        <dbReference type="Pfam" id="PF26002"/>
    </source>
</evidence>
<comment type="subcellular location">
    <subcellularLocation>
        <location evidence="1">Membrane</location>
        <topology evidence="1">Single-pass membrane protein</topology>
    </subcellularLocation>
</comment>
<proteinExistence type="predicted"/>
<keyword evidence="8" id="KW-1185">Reference proteome</keyword>
<keyword evidence="4 5" id="KW-0472">Membrane</keyword>
<dbReference type="Pfam" id="PF26002">
    <property type="entry name" value="Beta-barrel_AprE"/>
    <property type="match status" value="1"/>
</dbReference>
<evidence type="ECO:0000313" key="8">
    <source>
        <dbReference type="Proteomes" id="UP001597601"/>
    </source>
</evidence>